<evidence type="ECO:0000313" key="3">
    <source>
        <dbReference type="RefSeq" id="XP_013172404.1"/>
    </source>
</evidence>
<dbReference type="RefSeq" id="XP_013172413.1">
    <property type="nucleotide sequence ID" value="XM_013316959.1"/>
</dbReference>
<evidence type="ECO:0000313" key="4">
    <source>
        <dbReference type="RefSeq" id="XP_013172413.1"/>
    </source>
</evidence>
<accession>A0AAJ7ED03</accession>
<feature type="compositionally biased region" description="Low complexity" evidence="1">
    <location>
        <begin position="213"/>
        <end position="222"/>
    </location>
</feature>
<dbReference type="GeneID" id="106121327"/>
<feature type="compositionally biased region" description="Polar residues" evidence="1">
    <location>
        <begin position="223"/>
        <end position="234"/>
    </location>
</feature>
<reference evidence="3 4" key="1">
    <citation type="submission" date="2025-04" db="UniProtKB">
        <authorList>
            <consortium name="RefSeq"/>
        </authorList>
    </citation>
    <scope>IDENTIFICATION</scope>
</reference>
<evidence type="ECO:0000256" key="2">
    <source>
        <dbReference type="SAM" id="SignalP"/>
    </source>
</evidence>
<feature type="signal peptide" evidence="2">
    <location>
        <begin position="1"/>
        <end position="21"/>
    </location>
</feature>
<feature type="compositionally biased region" description="Basic and acidic residues" evidence="1">
    <location>
        <begin position="253"/>
        <end position="278"/>
    </location>
</feature>
<feature type="chain" id="PRO_5044708771" evidence="2">
    <location>
        <begin position="22"/>
        <end position="285"/>
    </location>
</feature>
<proteinExistence type="predicted"/>
<dbReference type="KEGG" id="pxu:106121327"/>
<evidence type="ECO:0000256" key="1">
    <source>
        <dbReference type="SAM" id="MobiDB-lite"/>
    </source>
</evidence>
<sequence>MEQLTRFLCFTLCAFVVTCKSKHVEKTWQAVNDDHVVTITVSNRQQINSYANFQTFESAFDYNRDYIDKQLCRLMENLFNRGDLFTRISSPNFFPYYFIFPKFFNRINGFYVPNNLNPNMFQTSTVPTSIKISNKVNQLSTKRPQISGTRQLSTQRPQISGTRQLSTQRPEISGTRQFHVPIIPTLKSRNIVNQDSTTPPPIPEIKISTTTNINTESPTTTTAELQEVSTTQAQENEKGQFFDDEDDTTRPITFRDTKSSKSDRGLDKKFRKMPEVEHGSVQAGI</sequence>
<gene>
    <name evidence="3 4" type="primary">LOC106121327</name>
</gene>
<keyword evidence="2" id="KW-0732">Signal</keyword>
<dbReference type="Proteomes" id="UP000694872">
    <property type="component" value="Unplaced"/>
</dbReference>
<feature type="region of interest" description="Disordered" evidence="1">
    <location>
        <begin position="140"/>
        <end position="172"/>
    </location>
</feature>
<dbReference type="RefSeq" id="XP_013172404.1">
    <property type="nucleotide sequence ID" value="XM_013316950.1"/>
</dbReference>
<feature type="region of interest" description="Disordered" evidence="1">
    <location>
        <begin position="213"/>
        <end position="285"/>
    </location>
</feature>
<name>A0AAJ7ED03_PAPXU</name>
<organism evidence="4">
    <name type="scientific">Papilio xuthus</name>
    <name type="common">Asian swallowtail butterfly</name>
    <dbReference type="NCBI Taxonomy" id="66420"/>
    <lineage>
        <taxon>Eukaryota</taxon>
        <taxon>Metazoa</taxon>
        <taxon>Ecdysozoa</taxon>
        <taxon>Arthropoda</taxon>
        <taxon>Hexapoda</taxon>
        <taxon>Insecta</taxon>
        <taxon>Pterygota</taxon>
        <taxon>Neoptera</taxon>
        <taxon>Endopterygota</taxon>
        <taxon>Lepidoptera</taxon>
        <taxon>Glossata</taxon>
        <taxon>Ditrysia</taxon>
        <taxon>Papilionoidea</taxon>
        <taxon>Papilionidae</taxon>
        <taxon>Papilioninae</taxon>
        <taxon>Papilio</taxon>
    </lineage>
</organism>
<protein>
    <submittedName>
        <fullName evidence="3 4">Uncharacterized protein LOC106121327 isoform X1</fullName>
    </submittedName>
</protein>
<dbReference type="AlphaFoldDB" id="A0AAJ7ED03"/>